<feature type="domain" description="DUF306" evidence="2">
    <location>
        <begin position="35"/>
        <end position="137"/>
    </location>
</feature>
<feature type="signal peptide" evidence="1">
    <location>
        <begin position="1"/>
        <end position="21"/>
    </location>
</feature>
<dbReference type="PROSITE" id="PS51257">
    <property type="entry name" value="PROKAR_LIPOPROTEIN"/>
    <property type="match status" value="1"/>
</dbReference>
<evidence type="ECO:0000313" key="4">
    <source>
        <dbReference type="Proteomes" id="UP000054058"/>
    </source>
</evidence>
<gene>
    <name evidence="3" type="ORF">MUS1_04975</name>
</gene>
<name>X7E207_9GAMM</name>
<dbReference type="Proteomes" id="UP000054058">
    <property type="component" value="Unassembled WGS sequence"/>
</dbReference>
<dbReference type="InterPro" id="IPR038670">
    <property type="entry name" value="HslJ-like_sf"/>
</dbReference>
<proteinExistence type="predicted"/>
<dbReference type="PANTHER" id="PTHR35535">
    <property type="entry name" value="HEAT SHOCK PROTEIN HSLJ"/>
    <property type="match status" value="1"/>
</dbReference>
<dbReference type="PATRIC" id="fig|1122207.3.peg.2610"/>
<dbReference type="EMBL" id="JAMB01000012">
    <property type="protein sequence ID" value="ETX09982.1"/>
    <property type="molecule type" value="Genomic_DNA"/>
</dbReference>
<dbReference type="Pfam" id="PF03724">
    <property type="entry name" value="META"/>
    <property type="match status" value="1"/>
</dbReference>
<dbReference type="STRING" id="1122207.MUS1_04975"/>
<evidence type="ECO:0000256" key="1">
    <source>
        <dbReference type="SAM" id="SignalP"/>
    </source>
</evidence>
<protein>
    <recommendedName>
        <fullName evidence="2">DUF306 domain-containing protein</fullName>
    </recommendedName>
</protein>
<evidence type="ECO:0000313" key="3">
    <source>
        <dbReference type="EMBL" id="ETX09982.1"/>
    </source>
</evidence>
<dbReference type="InterPro" id="IPR005184">
    <property type="entry name" value="DUF306_Meta_HslJ"/>
</dbReference>
<dbReference type="eggNOG" id="COG3187">
    <property type="taxonomic scope" value="Bacteria"/>
</dbReference>
<dbReference type="PANTHER" id="PTHR35535:SF1">
    <property type="entry name" value="HEAT SHOCK PROTEIN HSLJ"/>
    <property type="match status" value="1"/>
</dbReference>
<dbReference type="OrthoDB" id="5348860at2"/>
<organism evidence="3 4">
    <name type="scientific">Marinomonas ushuaiensis DSM 15871</name>
    <dbReference type="NCBI Taxonomy" id="1122207"/>
    <lineage>
        <taxon>Bacteria</taxon>
        <taxon>Pseudomonadati</taxon>
        <taxon>Pseudomonadota</taxon>
        <taxon>Gammaproteobacteria</taxon>
        <taxon>Oceanospirillales</taxon>
        <taxon>Oceanospirillaceae</taxon>
        <taxon>Marinomonas</taxon>
    </lineage>
</organism>
<keyword evidence="1" id="KW-0732">Signal</keyword>
<dbReference type="RefSeq" id="WP_051436252.1">
    <property type="nucleotide sequence ID" value="NZ_JAMB01000012.1"/>
</dbReference>
<dbReference type="Gene3D" id="2.40.128.270">
    <property type="match status" value="1"/>
</dbReference>
<feature type="chain" id="PRO_5004979296" description="DUF306 domain-containing protein" evidence="1">
    <location>
        <begin position="22"/>
        <end position="146"/>
    </location>
</feature>
<dbReference type="InterPro" id="IPR053147">
    <property type="entry name" value="Hsp_HslJ-like"/>
</dbReference>
<sequence length="146" mass="15991">MNKIMLVVSLGVLALSGCQPAQNRIQTAGNELVLDGVWQVEDIDLGGVIDSSMMTIEFDDQGRVSGSTGCNRYTAEIDVEGDTFLVSKAASTRRLCAPSLNLQEQRFLSALNDVTHYEFNGHNALIVLDAENSQRLKLVEMTLKED</sequence>
<accession>X7E207</accession>
<keyword evidence="4" id="KW-1185">Reference proteome</keyword>
<dbReference type="AlphaFoldDB" id="X7E207"/>
<comment type="caution">
    <text evidence="3">The sequence shown here is derived from an EMBL/GenBank/DDBJ whole genome shotgun (WGS) entry which is preliminary data.</text>
</comment>
<evidence type="ECO:0000259" key="2">
    <source>
        <dbReference type="Pfam" id="PF03724"/>
    </source>
</evidence>
<reference evidence="3 4" key="1">
    <citation type="submission" date="2014-01" db="EMBL/GenBank/DDBJ databases">
        <title>Marinomonas ushuaiensis DSM 15871 Genome Sequencing.</title>
        <authorList>
            <person name="Lai Q."/>
            <person name="Shao Z.S."/>
        </authorList>
    </citation>
    <scope>NUCLEOTIDE SEQUENCE [LARGE SCALE GENOMIC DNA]</scope>
    <source>
        <strain evidence="3 4">DSM 15871</strain>
    </source>
</reference>